<dbReference type="Proteomes" id="UP001055879">
    <property type="component" value="Linkage Group LG15"/>
</dbReference>
<comment type="caution">
    <text evidence="1">The sequence shown here is derived from an EMBL/GenBank/DDBJ whole genome shotgun (WGS) entry which is preliminary data.</text>
</comment>
<dbReference type="EMBL" id="CM042061">
    <property type="protein sequence ID" value="KAI3672567.1"/>
    <property type="molecule type" value="Genomic_DNA"/>
</dbReference>
<keyword evidence="2" id="KW-1185">Reference proteome</keyword>
<accession>A0ACB8XQL5</accession>
<evidence type="ECO:0000313" key="1">
    <source>
        <dbReference type="EMBL" id="KAI3672567.1"/>
    </source>
</evidence>
<organism evidence="1 2">
    <name type="scientific">Arctium lappa</name>
    <name type="common">Greater burdock</name>
    <name type="synonym">Lappa major</name>
    <dbReference type="NCBI Taxonomy" id="4217"/>
    <lineage>
        <taxon>Eukaryota</taxon>
        <taxon>Viridiplantae</taxon>
        <taxon>Streptophyta</taxon>
        <taxon>Embryophyta</taxon>
        <taxon>Tracheophyta</taxon>
        <taxon>Spermatophyta</taxon>
        <taxon>Magnoliopsida</taxon>
        <taxon>eudicotyledons</taxon>
        <taxon>Gunneridae</taxon>
        <taxon>Pentapetalae</taxon>
        <taxon>asterids</taxon>
        <taxon>campanulids</taxon>
        <taxon>Asterales</taxon>
        <taxon>Asteraceae</taxon>
        <taxon>Carduoideae</taxon>
        <taxon>Cardueae</taxon>
        <taxon>Arctiinae</taxon>
        <taxon>Arctium</taxon>
    </lineage>
</organism>
<gene>
    <name evidence="1" type="ORF">L6452_38658</name>
</gene>
<evidence type="ECO:0000313" key="2">
    <source>
        <dbReference type="Proteomes" id="UP001055879"/>
    </source>
</evidence>
<reference evidence="2" key="1">
    <citation type="journal article" date="2022" name="Mol. Ecol. Resour.">
        <title>The genomes of chicory, endive, great burdock and yacon provide insights into Asteraceae palaeo-polyploidization history and plant inulin production.</title>
        <authorList>
            <person name="Fan W."/>
            <person name="Wang S."/>
            <person name="Wang H."/>
            <person name="Wang A."/>
            <person name="Jiang F."/>
            <person name="Liu H."/>
            <person name="Zhao H."/>
            <person name="Xu D."/>
            <person name="Zhang Y."/>
        </authorList>
    </citation>
    <scope>NUCLEOTIDE SEQUENCE [LARGE SCALE GENOMIC DNA]</scope>
    <source>
        <strain evidence="2">cv. Niubang</strain>
    </source>
</reference>
<name>A0ACB8XQL5_ARCLA</name>
<sequence length="126" mass="14371">MHVNRSRAIGNGYRGEGSRRWQVAFFFIFIDWELGRVIGALHEAVSSCRGRNTPIPTHFLFKTVVPRPHPPPNPTRTGLAMNTFDVFDVVGFRLGAEAVQTDENPSADHLHIDHRLRSLRLWKLCI</sequence>
<protein>
    <submittedName>
        <fullName evidence="1">Uncharacterized protein</fullName>
    </submittedName>
</protein>
<reference evidence="1 2" key="2">
    <citation type="journal article" date="2022" name="Mol. Ecol. Resour.">
        <title>The genomes of chicory, endive, great burdock and yacon provide insights into Asteraceae paleo-polyploidization history and plant inulin production.</title>
        <authorList>
            <person name="Fan W."/>
            <person name="Wang S."/>
            <person name="Wang H."/>
            <person name="Wang A."/>
            <person name="Jiang F."/>
            <person name="Liu H."/>
            <person name="Zhao H."/>
            <person name="Xu D."/>
            <person name="Zhang Y."/>
        </authorList>
    </citation>
    <scope>NUCLEOTIDE SEQUENCE [LARGE SCALE GENOMIC DNA]</scope>
    <source>
        <strain evidence="2">cv. Niubang</strain>
    </source>
</reference>
<proteinExistence type="predicted"/>